<dbReference type="EMBL" id="JAOQKE010000002">
    <property type="protein sequence ID" value="MCU6724470.1"/>
    <property type="molecule type" value="Genomic_DNA"/>
</dbReference>
<organism evidence="1 2">
    <name type="scientific">Muricoprocola aceti</name>
    <dbReference type="NCBI Taxonomy" id="2981772"/>
    <lineage>
        <taxon>Bacteria</taxon>
        <taxon>Bacillati</taxon>
        <taxon>Bacillota</taxon>
        <taxon>Clostridia</taxon>
        <taxon>Lachnospirales</taxon>
        <taxon>Lachnospiraceae</taxon>
        <taxon>Muricoprocola</taxon>
    </lineage>
</organism>
<evidence type="ECO:0000313" key="1">
    <source>
        <dbReference type="EMBL" id="MCU6724470.1"/>
    </source>
</evidence>
<comment type="caution">
    <text evidence="1">The sequence shown here is derived from an EMBL/GenBank/DDBJ whole genome shotgun (WGS) entry which is preliminary data.</text>
</comment>
<name>A0ABT2SJK2_9FIRM</name>
<proteinExistence type="predicted"/>
<accession>A0ABT2SJK2</accession>
<protein>
    <submittedName>
        <fullName evidence="1">Uncharacterized protein</fullName>
    </submittedName>
</protein>
<dbReference type="RefSeq" id="WP_262653837.1">
    <property type="nucleotide sequence ID" value="NZ_JAOQKE010000002.1"/>
</dbReference>
<gene>
    <name evidence="1" type="ORF">OCV47_03695</name>
</gene>
<dbReference type="Proteomes" id="UP001652338">
    <property type="component" value="Unassembled WGS sequence"/>
</dbReference>
<sequence>MRAKYYRYLFHKVTEGVCYSGSIRNQMEEEQEDLCFLYLAGGFVCTEKGVSYASEENEYHLLILGDYAPAAIQRACRTARSCRVVEAMIPDGREEEQVTSMLLQAGVERVRVVREEVRLTLCREFLQIVPVREGEESTLAFYHADAKGTPETEECLASIKPAIEGGECMARADHDKLTCEMRCLLCNDFTLCKRQNQKCCSQFLDGHLLFASAGEGDGSENRGAVLELIGQHRKRLRIVGLPDKDLSSFEIDEIKEIGERGFARWLVGTEKTPAEVVKAITVGDPHRRFFATGEQSGLCISGYYVPRMAEPAILKSL</sequence>
<keyword evidence="2" id="KW-1185">Reference proteome</keyword>
<evidence type="ECO:0000313" key="2">
    <source>
        <dbReference type="Proteomes" id="UP001652338"/>
    </source>
</evidence>
<reference evidence="1 2" key="1">
    <citation type="journal article" date="2021" name="ISME Commun">
        <title>Automated analysis of genomic sequences facilitates high-throughput and comprehensive description of bacteria.</title>
        <authorList>
            <person name="Hitch T.C.A."/>
        </authorList>
    </citation>
    <scope>NUCLEOTIDE SEQUENCE [LARGE SCALE GENOMIC DNA]</scope>
    <source>
        <strain evidence="1 2">Sanger_29</strain>
    </source>
</reference>